<reference evidence="1" key="1">
    <citation type="submission" date="2020-10" db="EMBL/GenBank/DDBJ databases">
        <authorList>
            <person name="Gilroy R."/>
        </authorList>
    </citation>
    <scope>NUCLEOTIDE SEQUENCE</scope>
    <source>
        <strain evidence="1">CHK190-19873</strain>
    </source>
</reference>
<sequence length="140" mass="15505">MISIKKFKEDTMKHINLEEFASGALSDLINQEMKRVTENIQDPNTVPTAKREITVKITLKPNEQRDFVATAIQAKSTLAPALGALTVMTMGRDLKTGEVDAVEIGNQIPGQMSFQDMEVDPSTGEIRETNVIDMRKAKQA</sequence>
<comment type="caution">
    <text evidence="1">The sequence shown here is derived from an EMBL/GenBank/DDBJ whole genome shotgun (WGS) entry which is preliminary data.</text>
</comment>
<evidence type="ECO:0008006" key="3">
    <source>
        <dbReference type="Google" id="ProtNLM"/>
    </source>
</evidence>
<gene>
    <name evidence="1" type="ORF">IAB44_11880</name>
</gene>
<dbReference type="AlphaFoldDB" id="A0A9D1JLC1"/>
<accession>A0A9D1JLC1</accession>
<evidence type="ECO:0000313" key="1">
    <source>
        <dbReference type="EMBL" id="HIS32224.1"/>
    </source>
</evidence>
<dbReference type="Proteomes" id="UP000823935">
    <property type="component" value="Unassembled WGS sequence"/>
</dbReference>
<proteinExistence type="predicted"/>
<reference evidence="1" key="2">
    <citation type="journal article" date="2021" name="PeerJ">
        <title>Extensive microbial diversity within the chicken gut microbiome revealed by metagenomics and culture.</title>
        <authorList>
            <person name="Gilroy R."/>
            <person name="Ravi A."/>
            <person name="Getino M."/>
            <person name="Pursley I."/>
            <person name="Horton D.L."/>
            <person name="Alikhan N.F."/>
            <person name="Baker D."/>
            <person name="Gharbi K."/>
            <person name="Hall N."/>
            <person name="Watson M."/>
            <person name="Adriaenssens E.M."/>
            <person name="Foster-Nyarko E."/>
            <person name="Jarju S."/>
            <person name="Secka A."/>
            <person name="Antonio M."/>
            <person name="Oren A."/>
            <person name="Chaudhuri R.R."/>
            <person name="La Ragione R."/>
            <person name="Hildebrand F."/>
            <person name="Pallen M.J."/>
        </authorList>
    </citation>
    <scope>NUCLEOTIDE SEQUENCE</scope>
    <source>
        <strain evidence="1">CHK190-19873</strain>
    </source>
</reference>
<name>A0A9D1JLC1_9FIRM</name>
<protein>
    <recommendedName>
        <fullName evidence="3">Replication terminator protein</fullName>
    </recommendedName>
</protein>
<dbReference type="EMBL" id="DVIQ01000073">
    <property type="protein sequence ID" value="HIS32224.1"/>
    <property type="molecule type" value="Genomic_DNA"/>
</dbReference>
<evidence type="ECO:0000313" key="2">
    <source>
        <dbReference type="Proteomes" id="UP000823935"/>
    </source>
</evidence>
<organism evidence="1 2">
    <name type="scientific">Candidatus Limivivens intestinipullorum</name>
    <dbReference type="NCBI Taxonomy" id="2840858"/>
    <lineage>
        <taxon>Bacteria</taxon>
        <taxon>Bacillati</taxon>
        <taxon>Bacillota</taxon>
        <taxon>Clostridia</taxon>
        <taxon>Lachnospirales</taxon>
        <taxon>Lachnospiraceae</taxon>
        <taxon>Lachnospiraceae incertae sedis</taxon>
        <taxon>Candidatus Limivivens</taxon>
    </lineage>
</organism>